<dbReference type="InterPro" id="IPR051321">
    <property type="entry name" value="PHA/PHB_synthase"/>
</dbReference>
<dbReference type="InterPro" id="IPR010941">
    <property type="entry name" value="PhaC_N"/>
</dbReference>
<dbReference type="SUPFAM" id="SSF53474">
    <property type="entry name" value="alpha/beta-Hydrolases"/>
    <property type="match status" value="1"/>
</dbReference>
<dbReference type="InterPro" id="IPR029058">
    <property type="entry name" value="AB_hydrolase_fold"/>
</dbReference>
<dbReference type="STRING" id="1117647.M5M_15147"/>
<dbReference type="PANTHER" id="PTHR36837">
    <property type="entry name" value="POLY(3-HYDROXYALKANOATE) POLYMERASE SUBUNIT PHAC"/>
    <property type="match status" value="1"/>
</dbReference>
<evidence type="ECO:0000256" key="3">
    <source>
        <dbReference type="ARBA" id="ARBA00022679"/>
    </source>
</evidence>
<dbReference type="OrthoDB" id="7208816at2"/>
<dbReference type="EMBL" id="CP003746">
    <property type="protein sequence ID" value="AGN11374.1"/>
    <property type="molecule type" value="Genomic_DNA"/>
</dbReference>
<evidence type="ECO:0000313" key="6">
    <source>
        <dbReference type="EMBL" id="AGN11374.1"/>
    </source>
</evidence>
<dbReference type="Gene3D" id="3.40.50.1820">
    <property type="entry name" value="alpha/beta hydrolase"/>
    <property type="match status" value="1"/>
</dbReference>
<evidence type="ECO:0000259" key="5">
    <source>
        <dbReference type="Pfam" id="PF07167"/>
    </source>
</evidence>
<evidence type="ECO:0000313" key="7">
    <source>
        <dbReference type="Proteomes" id="UP000000466"/>
    </source>
</evidence>
<sequence>MNVNFSELFTQLTEQALKQMQAHIGQYPPSPAFSPKPDVDIDQWLRLQTEALQQHTALCGALAQALQKQEHMPELVPDDAGDHRFADADWHQQPLYSFLRQTYLTNARLLTQQLDAVSFDNAEEEKHWRFYARQLINAMAPGNFAWSNPEVMRETVAQQGENLQKGLTNLLNDLQKSPLEALRISQVDDSGFALGKNVAATPGQVVYRNALMELIQYAPRTEQVYKTPLLIVPPFINKYYILDLNEKKSLVAWLVDQGFTVFMVSWANPESQHRDLGFEHYMQEGLLTALEVVCEICGTEKVHAAGYCVGGTLLTATQAWLRAQGREALASITLLTTLLDFSEPGDLGHYLNSPMLESLEPLVESRGLLDGRVLATSFNFLRENDLYWPTFINNYLHGQTPPAFDLLYWNSDSTNLTEQIFHSYVKRFYRDNPFVNNGGLMVGDTLCHPRMIDTPAYVLGAAKDHIVLWQAAYASARLLTGPTRFVQAGSGHIAGVINPPALQKYGYCAGPLSRADSLKPEDWLQQATSHAGSWWPDWAEWLTGQCNEKTPAREPGNGLFPPLTEAPGRYVLKRL</sequence>
<keyword evidence="7" id="KW-1185">Reference proteome</keyword>
<dbReference type="Pfam" id="PF07167">
    <property type="entry name" value="PhaC_N"/>
    <property type="match status" value="1"/>
</dbReference>
<dbReference type="AlphaFoldDB" id="R9S5W0"/>
<dbReference type="RefSeq" id="WP_016389660.1">
    <property type="nucleotide sequence ID" value="NC_018868.3"/>
</dbReference>
<dbReference type="HOGENOM" id="CLU_017387_1_0_6"/>
<dbReference type="NCBIfam" id="TIGR01838">
    <property type="entry name" value="PHA_synth_I"/>
    <property type="match status" value="1"/>
</dbReference>
<name>R9S5W0_SIMAS</name>
<reference evidence="6 7" key="1">
    <citation type="journal article" date="2013" name="Genome Announc.">
        <title>Complete genome sequence of Simiduia agarivorans SA1(T), a marine bacterium able to degrade a variety of polysaccharides.</title>
        <authorList>
            <person name="Lin S.Y."/>
            <person name="Shieh W.Y."/>
            <person name="Chen J.S."/>
            <person name="Tang S.L."/>
        </authorList>
    </citation>
    <scope>NUCLEOTIDE SEQUENCE [LARGE SCALE GENOMIC DNA]</scope>
    <source>
        <strain evidence="7">DSM 21679 / JCM 13881 / BCRC 17597 / SA1</strain>
    </source>
</reference>
<dbReference type="InterPro" id="IPR010963">
    <property type="entry name" value="PHA_synth_I"/>
</dbReference>
<dbReference type="GO" id="GO:0016746">
    <property type="term" value="F:acyltransferase activity"/>
    <property type="evidence" value="ECO:0007669"/>
    <property type="project" value="UniProtKB-KW"/>
</dbReference>
<organism evidence="6 7">
    <name type="scientific">Simiduia agarivorans (strain DSM 21679 / JCM 13881 / BCRC 17597 / SA1)</name>
    <dbReference type="NCBI Taxonomy" id="1117647"/>
    <lineage>
        <taxon>Bacteria</taxon>
        <taxon>Pseudomonadati</taxon>
        <taxon>Pseudomonadota</taxon>
        <taxon>Gammaproteobacteria</taxon>
        <taxon>Cellvibrionales</taxon>
        <taxon>Cellvibrionaceae</taxon>
        <taxon>Simiduia</taxon>
    </lineage>
</organism>
<keyword evidence="4" id="KW-0012">Acyltransferase</keyword>
<gene>
    <name evidence="6" type="ordered locus">M5M_15147</name>
</gene>
<evidence type="ECO:0000256" key="1">
    <source>
        <dbReference type="ARBA" id="ARBA00004496"/>
    </source>
</evidence>
<protein>
    <submittedName>
        <fullName evidence="6">Poly-beta-hydroxybutyrate polymerase</fullName>
    </submittedName>
</protein>
<evidence type="ECO:0000256" key="2">
    <source>
        <dbReference type="ARBA" id="ARBA00022490"/>
    </source>
</evidence>
<keyword evidence="2" id="KW-0963">Cytoplasm</keyword>
<dbReference type="PANTHER" id="PTHR36837:SF5">
    <property type="entry name" value="POLY-3-HYDROXYBUTYRATE SYNTHASE"/>
    <property type="match status" value="1"/>
</dbReference>
<evidence type="ECO:0000256" key="4">
    <source>
        <dbReference type="ARBA" id="ARBA00023315"/>
    </source>
</evidence>
<proteinExistence type="predicted"/>
<keyword evidence="3" id="KW-0808">Transferase</keyword>
<comment type="subcellular location">
    <subcellularLocation>
        <location evidence="1">Cytoplasm</location>
    </subcellularLocation>
</comment>
<dbReference type="Proteomes" id="UP000000466">
    <property type="component" value="Chromosome"/>
</dbReference>
<dbReference type="KEGG" id="saga:M5M_15147"/>
<dbReference type="eggNOG" id="COG3243">
    <property type="taxonomic scope" value="Bacteria"/>
</dbReference>
<accession>R9S5W0</accession>
<dbReference type="GO" id="GO:0042619">
    <property type="term" value="P:poly-hydroxybutyrate biosynthetic process"/>
    <property type="evidence" value="ECO:0007669"/>
    <property type="project" value="InterPro"/>
</dbReference>
<feature type="domain" description="Poly-beta-hydroxybutyrate polymerase N-terminal" evidence="5">
    <location>
        <begin position="82"/>
        <end position="254"/>
    </location>
</feature>
<dbReference type="GO" id="GO:0005737">
    <property type="term" value="C:cytoplasm"/>
    <property type="evidence" value="ECO:0007669"/>
    <property type="project" value="UniProtKB-SubCell"/>
</dbReference>